<keyword evidence="2" id="KW-0472">Membrane</keyword>
<gene>
    <name evidence="3" type="ORF">BRAFLDRAFT_86208</name>
</gene>
<name>C3ZLS4_BRAFL</name>
<accession>C3ZLS4</accession>
<reference evidence="3" key="1">
    <citation type="journal article" date="2008" name="Nature">
        <title>The amphioxus genome and the evolution of the chordate karyotype.</title>
        <authorList>
            <consortium name="US DOE Joint Genome Institute (JGI-PGF)"/>
            <person name="Putnam N.H."/>
            <person name="Butts T."/>
            <person name="Ferrier D.E.K."/>
            <person name="Furlong R.F."/>
            <person name="Hellsten U."/>
            <person name="Kawashima T."/>
            <person name="Robinson-Rechavi M."/>
            <person name="Shoguchi E."/>
            <person name="Terry A."/>
            <person name="Yu J.-K."/>
            <person name="Benito-Gutierrez E.L."/>
            <person name="Dubchak I."/>
            <person name="Garcia-Fernandez J."/>
            <person name="Gibson-Brown J.J."/>
            <person name="Grigoriev I.V."/>
            <person name="Horton A.C."/>
            <person name="de Jong P.J."/>
            <person name="Jurka J."/>
            <person name="Kapitonov V.V."/>
            <person name="Kohara Y."/>
            <person name="Kuroki Y."/>
            <person name="Lindquist E."/>
            <person name="Lucas S."/>
            <person name="Osoegawa K."/>
            <person name="Pennacchio L.A."/>
            <person name="Salamov A.A."/>
            <person name="Satou Y."/>
            <person name="Sauka-Spengler T."/>
            <person name="Schmutz J."/>
            <person name="Shin-I T."/>
            <person name="Toyoda A."/>
            <person name="Bronner-Fraser M."/>
            <person name="Fujiyama A."/>
            <person name="Holland L.Z."/>
            <person name="Holland P.W.H."/>
            <person name="Satoh N."/>
            <person name="Rokhsar D.S."/>
        </authorList>
    </citation>
    <scope>NUCLEOTIDE SEQUENCE [LARGE SCALE GENOMIC DNA]</scope>
    <source>
        <strain evidence="3">S238N-H82</strain>
        <tissue evidence="3">Testes</tissue>
    </source>
</reference>
<keyword evidence="2" id="KW-0812">Transmembrane</keyword>
<feature type="region of interest" description="Disordered" evidence="1">
    <location>
        <begin position="180"/>
        <end position="210"/>
    </location>
</feature>
<evidence type="ECO:0000256" key="2">
    <source>
        <dbReference type="SAM" id="Phobius"/>
    </source>
</evidence>
<organism>
    <name type="scientific">Branchiostoma floridae</name>
    <name type="common">Florida lancelet</name>
    <name type="synonym">Amphioxus</name>
    <dbReference type="NCBI Taxonomy" id="7739"/>
    <lineage>
        <taxon>Eukaryota</taxon>
        <taxon>Metazoa</taxon>
        <taxon>Chordata</taxon>
        <taxon>Cephalochordata</taxon>
        <taxon>Leptocardii</taxon>
        <taxon>Amphioxiformes</taxon>
        <taxon>Branchiostomatidae</taxon>
        <taxon>Branchiostoma</taxon>
    </lineage>
</organism>
<sequence>MRETTKEMPEKKGRGKVKMDNLEISPAEGSPNLDPGVLTPGDVCLPGFVTQNGTDHQTEPLSGLKTQPRRPTELDISDSSLKSSRARVPTAYEISSAKQATTAVVHIPETQNLQYLMPPEPHPPIIKPQRANDSGVESCESEACTKLGSTQEPQKPIVFTFEVPYALVQQRYDQPHLVVFDSEENNKDDTQTQKTSGTESKESVVTVGSRGAETRSKERRYCDGCTLTIVLIVIIVVGNIIGAVYVYHKYNMINSSLPATISGSCVADNDLTRLTEYQYVVNVINTIRYLHVIMIYLRGRDDMFLLSFVSATISPVLTTTPTTREAGRQPDEPPTVSAVRDADDTIWVRFTSAVTSSDFR</sequence>
<dbReference type="AlphaFoldDB" id="C3ZLS4"/>
<protein>
    <submittedName>
        <fullName evidence="3">Uncharacterized protein</fullName>
    </submittedName>
</protein>
<feature type="transmembrane region" description="Helical" evidence="2">
    <location>
        <begin position="225"/>
        <end position="247"/>
    </location>
</feature>
<proteinExistence type="predicted"/>
<feature type="compositionally biased region" description="Basic and acidic residues" evidence="1">
    <location>
        <begin position="1"/>
        <end position="21"/>
    </location>
</feature>
<keyword evidence="2" id="KW-1133">Transmembrane helix</keyword>
<dbReference type="InParanoid" id="C3ZLS4"/>
<feature type="region of interest" description="Disordered" evidence="1">
    <location>
        <begin position="1"/>
        <end position="82"/>
    </location>
</feature>
<evidence type="ECO:0000256" key="1">
    <source>
        <dbReference type="SAM" id="MobiDB-lite"/>
    </source>
</evidence>
<dbReference type="EMBL" id="GG666642">
    <property type="protein sequence ID" value="EEN46547.1"/>
    <property type="molecule type" value="Genomic_DNA"/>
</dbReference>
<evidence type="ECO:0000313" key="3">
    <source>
        <dbReference type="EMBL" id="EEN46547.1"/>
    </source>
</evidence>